<feature type="domain" description="RGS" evidence="2">
    <location>
        <begin position="75"/>
        <end position="250"/>
    </location>
</feature>
<dbReference type="RefSeq" id="XP_034230837.1">
    <property type="nucleotide sequence ID" value="XM_034374946.1"/>
</dbReference>
<evidence type="ECO:0000259" key="2">
    <source>
        <dbReference type="PROSITE" id="PS50132"/>
    </source>
</evidence>
<dbReference type="GO" id="GO:0008104">
    <property type="term" value="P:intracellular protein localization"/>
    <property type="evidence" value="ECO:0007669"/>
    <property type="project" value="TreeGrafter"/>
</dbReference>
<feature type="compositionally biased region" description="Polar residues" evidence="1">
    <location>
        <begin position="27"/>
        <end position="36"/>
    </location>
</feature>
<protein>
    <submittedName>
        <fullName evidence="4">A-kinase anchor protein 10, mitochondrial</fullName>
    </submittedName>
</protein>
<evidence type="ECO:0000313" key="4">
    <source>
        <dbReference type="RefSeq" id="XP_034230837.1"/>
    </source>
</evidence>
<dbReference type="InterPro" id="IPR037719">
    <property type="entry name" value="AKAP10_AKB_dom"/>
</dbReference>
<dbReference type="OrthoDB" id="5584247at2759"/>
<evidence type="ECO:0000256" key="1">
    <source>
        <dbReference type="SAM" id="MobiDB-lite"/>
    </source>
</evidence>
<dbReference type="Proteomes" id="UP000515158">
    <property type="component" value="Unplaced"/>
</dbReference>
<dbReference type="KEGG" id="tpal:117639361"/>
<dbReference type="Pfam" id="PF00615">
    <property type="entry name" value="RGS"/>
    <property type="match status" value="2"/>
</dbReference>
<feature type="domain" description="RGS" evidence="2">
    <location>
        <begin position="264"/>
        <end position="390"/>
    </location>
</feature>
<dbReference type="GeneID" id="117639361"/>
<feature type="region of interest" description="Disordered" evidence="1">
    <location>
        <begin position="1"/>
        <end position="45"/>
    </location>
</feature>
<dbReference type="PANTHER" id="PTHR13155:SF1">
    <property type="entry name" value="A-KINASE ANCHOR PROTEIN 10, MITOCHONDRIAL"/>
    <property type="match status" value="1"/>
</dbReference>
<reference evidence="4" key="1">
    <citation type="submission" date="2025-08" db="UniProtKB">
        <authorList>
            <consortium name="RefSeq"/>
        </authorList>
    </citation>
    <scope>IDENTIFICATION</scope>
    <source>
        <tissue evidence="4">Total insect</tissue>
    </source>
</reference>
<dbReference type="PROSITE" id="PS50132">
    <property type="entry name" value="RGS"/>
    <property type="match status" value="2"/>
</dbReference>
<sequence length="533" mass="59935">MLQFWKKSGSKETSKSNPPSPVRSPCSLDSPTQINGDTGVPNGLGTSLSLLEDDEPNQTEDLERLQQSRSRLSMSLAEVIADKGALGYFIQYLEARSVGGLIRFYLDVECFRSAAHEDARTSQTNQHQLNSSNEHRSNAGSGCDSLNSSSFLNETEDENSAKAKENVLQANSNVYGCASVHSDAVRIFEKYLGLNAPLPVPIEEDIRNSVALALCRQGFLDPDCFSSAQIVCYEIMEEDYFNEFLRSDFYCKHQIDVLTSGDVGLMDILFNQTSLFYFMEFMEQEGPRALLEFWLAAHNFSSQLEGEGSSKNIEQAQSDAIVLYEKYFSLQATCPLGFSDKIRVEIEHNICCEDGPPPDCFSKPLRIVLRFLNKNYLRPFLESQLYLKYLSELVNTIQATKNGSDCGSDVGSMPPQNTNTLLAGGDSTLSRKLLRNMEQQNLSIDSRQLYDPDSLWRRRHHSGLSFGRINELGRFETEVEPEPDKKSESRITRAMKKLVHLDEDKAKEEMAWQIAEMIVKDVTSLTLQEDPSS</sequence>
<dbReference type="AlphaFoldDB" id="A0A6P8YAP3"/>
<dbReference type="GO" id="GO:0051018">
    <property type="term" value="F:protein kinase A binding"/>
    <property type="evidence" value="ECO:0007669"/>
    <property type="project" value="InterPro"/>
</dbReference>
<dbReference type="FunFam" id="1.10.167.10:FF:000005">
    <property type="entry name" value="Putative A-kinase anchor protein 10 mitochondrial"/>
    <property type="match status" value="1"/>
</dbReference>
<dbReference type="InterPro" id="IPR016137">
    <property type="entry name" value="RGS"/>
</dbReference>
<feature type="region of interest" description="Disordered" evidence="1">
    <location>
        <begin position="119"/>
        <end position="144"/>
    </location>
</feature>
<dbReference type="CDD" id="cd12804">
    <property type="entry name" value="AKAP10_AKB"/>
    <property type="match status" value="1"/>
</dbReference>
<accession>A0A6P8YAP3</accession>
<dbReference type="InterPro" id="IPR052246">
    <property type="entry name" value="Cell_Polariz_PKAAnc"/>
</dbReference>
<dbReference type="CTD" id="34957"/>
<name>A0A6P8YAP3_THRPL</name>
<dbReference type="Gene3D" id="1.10.167.10">
    <property type="entry name" value="Regulator of G-protein Signalling 4, domain 2"/>
    <property type="match status" value="2"/>
</dbReference>
<organism evidence="4">
    <name type="scientific">Thrips palmi</name>
    <name type="common">Melon thrips</name>
    <dbReference type="NCBI Taxonomy" id="161013"/>
    <lineage>
        <taxon>Eukaryota</taxon>
        <taxon>Metazoa</taxon>
        <taxon>Ecdysozoa</taxon>
        <taxon>Arthropoda</taxon>
        <taxon>Hexapoda</taxon>
        <taxon>Insecta</taxon>
        <taxon>Pterygota</taxon>
        <taxon>Neoptera</taxon>
        <taxon>Paraneoptera</taxon>
        <taxon>Thysanoptera</taxon>
        <taxon>Terebrantia</taxon>
        <taxon>Thripoidea</taxon>
        <taxon>Thripidae</taxon>
        <taxon>Thrips</taxon>
    </lineage>
</organism>
<dbReference type="SUPFAM" id="SSF48097">
    <property type="entry name" value="Regulator of G-protein signaling, RGS"/>
    <property type="match status" value="2"/>
</dbReference>
<dbReference type="InParanoid" id="A0A6P8YAP3"/>
<dbReference type="PANTHER" id="PTHR13155">
    <property type="entry name" value="A-KINASE ANCHOR PROTEINS"/>
    <property type="match status" value="1"/>
</dbReference>
<proteinExistence type="predicted"/>
<feature type="compositionally biased region" description="Polar residues" evidence="1">
    <location>
        <begin position="121"/>
        <end position="144"/>
    </location>
</feature>
<dbReference type="FunCoup" id="A0A6P8YAP3">
    <property type="interactions" value="2020"/>
</dbReference>
<dbReference type="SMART" id="SM00315">
    <property type="entry name" value="RGS"/>
    <property type="match status" value="2"/>
</dbReference>
<dbReference type="InterPro" id="IPR036305">
    <property type="entry name" value="RGS_sf"/>
</dbReference>
<gene>
    <name evidence="4" type="primary">LOC117639361</name>
</gene>
<dbReference type="InterPro" id="IPR044926">
    <property type="entry name" value="RGS_subdomain_2"/>
</dbReference>
<evidence type="ECO:0000313" key="3">
    <source>
        <dbReference type="Proteomes" id="UP000515158"/>
    </source>
</evidence>
<keyword evidence="3" id="KW-1185">Reference proteome</keyword>
<dbReference type="GO" id="GO:0005886">
    <property type="term" value="C:plasma membrane"/>
    <property type="evidence" value="ECO:0007669"/>
    <property type="project" value="TreeGrafter"/>
</dbReference>
<dbReference type="CDD" id="cd08721">
    <property type="entry name" value="RGS_AKAP2_2"/>
    <property type="match status" value="1"/>
</dbReference>
<dbReference type="GO" id="GO:0005739">
    <property type="term" value="C:mitochondrion"/>
    <property type="evidence" value="ECO:0007669"/>
    <property type="project" value="TreeGrafter"/>
</dbReference>